<evidence type="ECO:0000313" key="2">
    <source>
        <dbReference type="Proteomes" id="UP000188320"/>
    </source>
</evidence>
<accession>A0A1R1PMI1</accession>
<name>A0A1R1PMI1_ZANCU</name>
<comment type="caution">
    <text evidence="1">The sequence shown here is derived from an EMBL/GenBank/DDBJ whole genome shotgun (WGS) entry which is preliminary data.</text>
</comment>
<evidence type="ECO:0000313" key="1">
    <source>
        <dbReference type="EMBL" id="OMH82143.1"/>
    </source>
</evidence>
<reference evidence="2" key="1">
    <citation type="submission" date="2017-01" db="EMBL/GenBank/DDBJ databases">
        <authorList>
            <person name="Wang Y."/>
            <person name="White M."/>
            <person name="Kvist S."/>
            <person name="Moncalvo J.-M."/>
        </authorList>
    </citation>
    <scope>NUCLEOTIDE SEQUENCE [LARGE SCALE GENOMIC DNA]</scope>
    <source>
        <strain evidence="2">COL-18-3</strain>
    </source>
</reference>
<proteinExistence type="predicted"/>
<protein>
    <submittedName>
        <fullName evidence="1">Uncharacterized protein</fullName>
    </submittedName>
</protein>
<dbReference type="OrthoDB" id="26679at2759"/>
<dbReference type="AlphaFoldDB" id="A0A1R1PMI1"/>
<organism evidence="1 2">
    <name type="scientific">Zancudomyces culisetae</name>
    <name type="common">Gut fungus</name>
    <name type="synonym">Smittium culisetae</name>
    <dbReference type="NCBI Taxonomy" id="1213189"/>
    <lineage>
        <taxon>Eukaryota</taxon>
        <taxon>Fungi</taxon>
        <taxon>Fungi incertae sedis</taxon>
        <taxon>Zoopagomycota</taxon>
        <taxon>Kickxellomycotina</taxon>
        <taxon>Harpellomycetes</taxon>
        <taxon>Harpellales</taxon>
        <taxon>Legeriomycetaceae</taxon>
        <taxon>Zancudomyces</taxon>
    </lineage>
</organism>
<keyword evidence="2" id="KW-1185">Reference proteome</keyword>
<dbReference type="Proteomes" id="UP000188320">
    <property type="component" value="Unassembled WGS sequence"/>
</dbReference>
<gene>
    <name evidence="1" type="ORF">AX774_g4387</name>
</gene>
<dbReference type="EMBL" id="LSSK01000732">
    <property type="protein sequence ID" value="OMH82143.1"/>
    <property type="molecule type" value="Genomic_DNA"/>
</dbReference>
<sequence length="108" mass="11956">MSQTKSGECGQHERCRVRTFRRTRTSDVSTSDVELVGRNKDVEPVITKEIADQIFGAFINESLKISPNFYGNGRGALDCGFKAIYSTEGPPPAPLLTTRRCASRMAEE</sequence>